<evidence type="ECO:0000256" key="3">
    <source>
        <dbReference type="ARBA" id="ARBA00007481"/>
    </source>
</evidence>
<evidence type="ECO:0000256" key="9">
    <source>
        <dbReference type="RuleBase" id="RU000598"/>
    </source>
</evidence>
<dbReference type="SUPFAM" id="SSF54211">
    <property type="entry name" value="Ribosomal protein S5 domain 2-like"/>
    <property type="match status" value="2"/>
</dbReference>
<name>A0A0J9XJ19_GEOCN</name>
<dbReference type="InterPro" id="IPR020568">
    <property type="entry name" value="Ribosomal_Su5_D2-typ_SF"/>
</dbReference>
<dbReference type="EC" id="4.2.1.19" evidence="4 9"/>
<protein>
    <recommendedName>
        <fullName evidence="5 9">Imidazoleglycerol-phosphate dehydratase</fullName>
        <ecNumber evidence="4 9">4.2.1.19</ecNumber>
    </recommendedName>
</protein>
<evidence type="ECO:0000256" key="5">
    <source>
        <dbReference type="ARBA" id="ARBA00016664"/>
    </source>
</evidence>
<dbReference type="PROSITE" id="PS00954">
    <property type="entry name" value="IGP_DEHYDRATASE_1"/>
    <property type="match status" value="1"/>
</dbReference>
<comment type="similarity">
    <text evidence="3 9">Belongs to the imidazoleglycerol-phosphate dehydratase family.</text>
</comment>
<evidence type="ECO:0000256" key="8">
    <source>
        <dbReference type="ARBA" id="ARBA00023239"/>
    </source>
</evidence>
<dbReference type="Pfam" id="PF00475">
    <property type="entry name" value="IGPD"/>
    <property type="match status" value="1"/>
</dbReference>
<accession>A0A0J9XJ19</accession>
<evidence type="ECO:0000256" key="7">
    <source>
        <dbReference type="ARBA" id="ARBA00023102"/>
    </source>
</evidence>
<dbReference type="GO" id="GO:0000105">
    <property type="term" value="P:L-histidine biosynthetic process"/>
    <property type="evidence" value="ECO:0007669"/>
    <property type="project" value="UniProtKB-UniPathway"/>
</dbReference>
<evidence type="ECO:0000256" key="6">
    <source>
        <dbReference type="ARBA" id="ARBA00022605"/>
    </source>
</evidence>
<organism evidence="10 11">
    <name type="scientific">Geotrichum candidum</name>
    <name type="common">Oospora lactis</name>
    <name type="synonym">Dipodascus geotrichum</name>
    <dbReference type="NCBI Taxonomy" id="1173061"/>
    <lineage>
        <taxon>Eukaryota</taxon>
        <taxon>Fungi</taxon>
        <taxon>Dikarya</taxon>
        <taxon>Ascomycota</taxon>
        <taxon>Saccharomycotina</taxon>
        <taxon>Dipodascomycetes</taxon>
        <taxon>Dipodascales</taxon>
        <taxon>Dipodascaceae</taxon>
        <taxon>Geotrichum</taxon>
    </lineage>
</organism>
<dbReference type="STRING" id="1173061.A0A0J9XJ19"/>
<dbReference type="FunFam" id="3.30.230.40:FF:000001">
    <property type="entry name" value="Imidazoleglycerol-phosphate dehydratase HisB"/>
    <property type="match status" value="1"/>
</dbReference>
<comment type="caution">
    <text evidence="10">The sequence shown here is derived from an EMBL/GenBank/DDBJ whole genome shotgun (WGS) entry which is preliminary data.</text>
</comment>
<keyword evidence="6" id="KW-0028">Amino-acid biosynthesis</keyword>
<evidence type="ECO:0000313" key="11">
    <source>
        <dbReference type="Proteomes" id="UP000242525"/>
    </source>
</evidence>
<dbReference type="UniPathway" id="UPA00031">
    <property type="reaction ID" value="UER00011"/>
</dbReference>
<evidence type="ECO:0000313" key="10">
    <source>
        <dbReference type="EMBL" id="CDO57619.1"/>
    </source>
</evidence>
<evidence type="ECO:0000256" key="1">
    <source>
        <dbReference type="ARBA" id="ARBA00001723"/>
    </source>
</evidence>
<evidence type="ECO:0000256" key="4">
    <source>
        <dbReference type="ARBA" id="ARBA00012075"/>
    </source>
</evidence>
<gene>
    <name evidence="10" type="ORF">BN980_GECA23s01044g</name>
</gene>
<reference evidence="10" key="1">
    <citation type="submission" date="2014-03" db="EMBL/GenBank/DDBJ databases">
        <authorList>
            <person name="Casaregola S."/>
        </authorList>
    </citation>
    <scope>NUCLEOTIDE SEQUENCE [LARGE SCALE GENOMIC DNA]</scope>
    <source>
        <strain evidence="10">CLIB 918</strain>
    </source>
</reference>
<dbReference type="InterPro" id="IPR020565">
    <property type="entry name" value="ImidazoleglycerP_deHydtase_CS"/>
</dbReference>
<keyword evidence="11" id="KW-1185">Reference proteome</keyword>
<dbReference type="EMBL" id="CCBN010000023">
    <property type="protein sequence ID" value="CDO57619.1"/>
    <property type="molecule type" value="Genomic_DNA"/>
</dbReference>
<keyword evidence="7 9" id="KW-0368">Histidine biosynthesis</keyword>
<dbReference type="HAMAP" id="MF_00076">
    <property type="entry name" value="HisB"/>
    <property type="match status" value="1"/>
</dbReference>
<dbReference type="PROSITE" id="PS00955">
    <property type="entry name" value="IGP_DEHYDRATASE_2"/>
    <property type="match status" value="1"/>
</dbReference>
<proteinExistence type="inferred from homology"/>
<dbReference type="PANTHER" id="PTHR23133:SF2">
    <property type="entry name" value="IMIDAZOLEGLYCEROL-PHOSPHATE DEHYDRATASE"/>
    <property type="match status" value="1"/>
</dbReference>
<dbReference type="PANTHER" id="PTHR23133">
    <property type="entry name" value="IMIDAZOLEGLYCEROL-PHOSPHATE DEHYDRATASE HIS7"/>
    <property type="match status" value="1"/>
</dbReference>
<evidence type="ECO:0000256" key="2">
    <source>
        <dbReference type="ARBA" id="ARBA00005047"/>
    </source>
</evidence>
<dbReference type="OrthoDB" id="447729at2759"/>
<dbReference type="Proteomes" id="UP000242525">
    <property type="component" value="Unassembled WGS sequence"/>
</dbReference>
<comment type="catalytic activity">
    <reaction evidence="1 9">
        <text>D-erythro-1-(imidazol-4-yl)glycerol 3-phosphate = 3-(imidazol-4-yl)-2-oxopropyl phosphate + H2O</text>
        <dbReference type="Rhea" id="RHEA:11040"/>
        <dbReference type="ChEBI" id="CHEBI:15377"/>
        <dbReference type="ChEBI" id="CHEBI:57766"/>
        <dbReference type="ChEBI" id="CHEBI:58278"/>
        <dbReference type="EC" id="4.2.1.19"/>
    </reaction>
</comment>
<dbReference type="GO" id="GO:0004424">
    <property type="term" value="F:imidazoleglycerol-phosphate dehydratase activity"/>
    <property type="evidence" value="ECO:0007669"/>
    <property type="project" value="UniProtKB-EC"/>
</dbReference>
<keyword evidence="8 9" id="KW-0456">Lyase</keyword>
<dbReference type="InterPro" id="IPR000807">
    <property type="entry name" value="ImidazoleglycerolP_deHydtase"/>
</dbReference>
<dbReference type="FunFam" id="3.30.230.40:FF:000005">
    <property type="entry name" value="Imidazoleglycerol-phosphate dehydratase"/>
    <property type="match status" value="1"/>
</dbReference>
<dbReference type="AlphaFoldDB" id="A0A0J9XJ19"/>
<dbReference type="InterPro" id="IPR038494">
    <property type="entry name" value="IGPD_sf"/>
</dbReference>
<dbReference type="Gene3D" id="3.30.230.40">
    <property type="entry name" value="Imidazole glycerol phosphate dehydratase, domain 1"/>
    <property type="match status" value="2"/>
</dbReference>
<sequence length="223" mass="24084">MSSTVAREATIIRNTNETKIQIALSLDGGSVQLEKSLFPKAEAASEHAAQNSSSQQISVNTGIGFLDHMLHALCKHSGWSAIIECIGDTYIDDHHTAEDVAIALGMAFKKAMGSVRGVKRFGYAYAPLDEALSRSVVDLSNRPHAVVELGLKREMIGQLSCEMIPHVIHSFATSAYITLHVDCIRGDNDHHRAESAFKSMALAIKEAISRTGTDEVPSTKGVL</sequence>
<dbReference type="CDD" id="cd07914">
    <property type="entry name" value="IGPD"/>
    <property type="match status" value="1"/>
</dbReference>
<comment type="pathway">
    <text evidence="2 9">Amino-acid biosynthesis; L-histidine biosynthesis; L-histidine from 5-phospho-alpha-D-ribose 1-diphosphate: step 6/9.</text>
</comment>